<feature type="transmembrane region" description="Helical" evidence="1">
    <location>
        <begin position="100"/>
        <end position="119"/>
    </location>
</feature>
<proteinExistence type="predicted"/>
<feature type="transmembrane region" description="Helical" evidence="1">
    <location>
        <begin position="7"/>
        <end position="24"/>
    </location>
</feature>
<reference evidence="2 3" key="1">
    <citation type="submission" date="2021-03" db="EMBL/GenBank/DDBJ databases">
        <title>Paenibacillus artemisicola MWE-103 whole genome sequence.</title>
        <authorList>
            <person name="Ham Y.J."/>
        </authorList>
    </citation>
    <scope>NUCLEOTIDE SEQUENCE [LARGE SCALE GENOMIC DNA]</scope>
    <source>
        <strain evidence="2 3">MWE-103</strain>
    </source>
</reference>
<keyword evidence="3" id="KW-1185">Reference proteome</keyword>
<feature type="transmembrane region" description="Helical" evidence="1">
    <location>
        <begin position="125"/>
        <end position="143"/>
    </location>
</feature>
<name>A0ABS3WCW7_9BACL</name>
<dbReference type="RefSeq" id="WP_208848948.1">
    <property type="nucleotide sequence ID" value="NZ_JAGGDJ010000015.1"/>
</dbReference>
<keyword evidence="1" id="KW-0812">Transmembrane</keyword>
<keyword evidence="1" id="KW-0472">Membrane</keyword>
<gene>
    <name evidence="2" type="ORF">I8J29_18245</name>
</gene>
<evidence type="ECO:0000256" key="1">
    <source>
        <dbReference type="SAM" id="Phobius"/>
    </source>
</evidence>
<feature type="transmembrane region" description="Helical" evidence="1">
    <location>
        <begin position="155"/>
        <end position="175"/>
    </location>
</feature>
<dbReference type="Proteomes" id="UP000670947">
    <property type="component" value="Unassembled WGS sequence"/>
</dbReference>
<accession>A0ABS3WCW7</accession>
<organism evidence="2 3">
    <name type="scientific">Paenibacillus artemisiicola</name>
    <dbReference type="NCBI Taxonomy" id="1172618"/>
    <lineage>
        <taxon>Bacteria</taxon>
        <taxon>Bacillati</taxon>
        <taxon>Bacillota</taxon>
        <taxon>Bacilli</taxon>
        <taxon>Bacillales</taxon>
        <taxon>Paenibacillaceae</taxon>
        <taxon>Paenibacillus</taxon>
    </lineage>
</organism>
<keyword evidence="1" id="KW-1133">Transmembrane helix</keyword>
<evidence type="ECO:0000313" key="3">
    <source>
        <dbReference type="Proteomes" id="UP000670947"/>
    </source>
</evidence>
<protein>
    <submittedName>
        <fullName evidence="2">Uncharacterized protein</fullName>
    </submittedName>
</protein>
<dbReference type="EMBL" id="JAGGDJ010000015">
    <property type="protein sequence ID" value="MBO7746154.1"/>
    <property type="molecule type" value="Genomic_DNA"/>
</dbReference>
<feature type="transmembrane region" description="Helical" evidence="1">
    <location>
        <begin position="74"/>
        <end position="93"/>
    </location>
</feature>
<evidence type="ECO:0000313" key="2">
    <source>
        <dbReference type="EMBL" id="MBO7746154.1"/>
    </source>
</evidence>
<comment type="caution">
    <text evidence="2">The sequence shown here is derived from an EMBL/GenBank/DDBJ whole genome shotgun (WGS) entry which is preliminary data.</text>
</comment>
<sequence length="177" mass="19148">MDFVRDHAMYVSVFGLFSFVWFGWAQENPRPHWRKYLGIASGTALLLCLYGVYLSVTHWDAPSALADDGPLRGYLISVYAEIAVCGIGAYLLIRRRRSGLVAPWIAFIVGVHFIGLRHVFDDAGLYVLAALLVAVAAAAPFVAPRLRVANSAVTGIGAGASLFGFALLGLVRFFASV</sequence>
<feature type="transmembrane region" description="Helical" evidence="1">
    <location>
        <begin position="36"/>
        <end position="54"/>
    </location>
</feature>